<evidence type="ECO:0000313" key="2">
    <source>
        <dbReference type="EMBL" id="MBA0127267.1"/>
    </source>
</evidence>
<comment type="caution">
    <text evidence="2">The sequence shown here is derived from an EMBL/GenBank/DDBJ whole genome shotgun (WGS) entry which is preliminary data.</text>
</comment>
<dbReference type="EMBL" id="JACCKD010000006">
    <property type="protein sequence ID" value="MBA0127267.1"/>
    <property type="molecule type" value="Genomic_DNA"/>
</dbReference>
<feature type="compositionally biased region" description="Basic and acidic residues" evidence="1">
    <location>
        <begin position="128"/>
        <end position="149"/>
    </location>
</feature>
<accession>A0A838ADK0</accession>
<evidence type="ECO:0000256" key="1">
    <source>
        <dbReference type="SAM" id="MobiDB-lite"/>
    </source>
</evidence>
<dbReference type="Proteomes" id="UP000582974">
    <property type="component" value="Unassembled WGS sequence"/>
</dbReference>
<protein>
    <recommendedName>
        <fullName evidence="4">DUF4440 domain-containing protein</fullName>
    </recommendedName>
</protein>
<keyword evidence="3" id="KW-1185">Reference proteome</keyword>
<organism evidence="2 3">
    <name type="scientific">Haloechinothrix aidingensis</name>
    <dbReference type="NCBI Taxonomy" id="2752311"/>
    <lineage>
        <taxon>Bacteria</taxon>
        <taxon>Bacillati</taxon>
        <taxon>Actinomycetota</taxon>
        <taxon>Actinomycetes</taxon>
        <taxon>Pseudonocardiales</taxon>
        <taxon>Pseudonocardiaceae</taxon>
        <taxon>Haloechinothrix</taxon>
    </lineage>
</organism>
<feature type="region of interest" description="Disordered" evidence="1">
    <location>
        <begin position="118"/>
        <end position="149"/>
    </location>
</feature>
<sequence>MLVIAGCDEMPDRDGHDSDVQAPTSSELTTRTEQNDRAAVIEAYDRFWARTHEVPHEPESEWEESMAQVAVDPQLSTTLQGMRFQHEDGVTSYGHVRSRVSEVEIDADEAVVVDCQDASESGQADLDTGERKTVGVERNPIRARMERDTGDGRWKVAEITYPGGEC</sequence>
<evidence type="ECO:0008006" key="4">
    <source>
        <dbReference type="Google" id="ProtNLM"/>
    </source>
</evidence>
<reference evidence="2 3" key="1">
    <citation type="submission" date="2020-07" db="EMBL/GenBank/DDBJ databases">
        <title>Genome of Haloechinothrix sp.</title>
        <authorList>
            <person name="Tang S.-K."/>
            <person name="Yang L."/>
            <person name="Zhu W.-Y."/>
        </authorList>
    </citation>
    <scope>NUCLEOTIDE SEQUENCE [LARGE SCALE GENOMIC DNA]</scope>
    <source>
        <strain evidence="2 3">YIM 98757</strain>
    </source>
</reference>
<dbReference type="RefSeq" id="WP_180894087.1">
    <property type="nucleotide sequence ID" value="NZ_JACCKD010000006.1"/>
</dbReference>
<gene>
    <name evidence="2" type="ORF">H0B56_17085</name>
</gene>
<feature type="region of interest" description="Disordered" evidence="1">
    <location>
        <begin position="1"/>
        <end position="34"/>
    </location>
</feature>
<feature type="compositionally biased region" description="Polar residues" evidence="1">
    <location>
        <begin position="21"/>
        <end position="32"/>
    </location>
</feature>
<feature type="compositionally biased region" description="Basic and acidic residues" evidence="1">
    <location>
        <begin position="10"/>
        <end position="19"/>
    </location>
</feature>
<name>A0A838ADK0_9PSEU</name>
<dbReference type="AlphaFoldDB" id="A0A838ADK0"/>
<proteinExistence type="predicted"/>
<evidence type="ECO:0000313" key="3">
    <source>
        <dbReference type="Proteomes" id="UP000582974"/>
    </source>
</evidence>